<proteinExistence type="predicted"/>
<feature type="transmembrane region" description="Helical" evidence="2">
    <location>
        <begin position="122"/>
        <end position="145"/>
    </location>
</feature>
<evidence type="ECO:0000256" key="2">
    <source>
        <dbReference type="SAM" id="Phobius"/>
    </source>
</evidence>
<keyword evidence="2" id="KW-0472">Membrane</keyword>
<accession>A0A6J7E001</accession>
<feature type="region of interest" description="Disordered" evidence="1">
    <location>
        <begin position="1"/>
        <end position="34"/>
    </location>
</feature>
<dbReference type="AlphaFoldDB" id="A0A6J7E001"/>
<evidence type="ECO:0000313" key="3">
    <source>
        <dbReference type="EMBL" id="CAB4874134.1"/>
    </source>
</evidence>
<feature type="compositionally biased region" description="Basic and acidic residues" evidence="1">
    <location>
        <begin position="23"/>
        <end position="34"/>
    </location>
</feature>
<gene>
    <name evidence="3" type="ORF">UFOPK3423_00907</name>
</gene>
<evidence type="ECO:0000256" key="1">
    <source>
        <dbReference type="SAM" id="MobiDB-lite"/>
    </source>
</evidence>
<sequence>MRTDPTDNGGLFVGRRPGTRPLRYREDPGERDPRSRRRDALLAHLLLAAMVVINLLFWGPIPLGWLWVVAHISFLSTRSFLAVVVAFVFILLTLFLALTLLKRLDYAWILVRRAAGFDQREGAIGRVFAYTALAGALLFGAWMIFGGGLANSLNPKTG</sequence>
<organism evidence="3">
    <name type="scientific">freshwater metagenome</name>
    <dbReference type="NCBI Taxonomy" id="449393"/>
    <lineage>
        <taxon>unclassified sequences</taxon>
        <taxon>metagenomes</taxon>
        <taxon>ecological metagenomes</taxon>
    </lineage>
</organism>
<keyword evidence="2" id="KW-1133">Transmembrane helix</keyword>
<reference evidence="3" key="1">
    <citation type="submission" date="2020-05" db="EMBL/GenBank/DDBJ databases">
        <authorList>
            <person name="Chiriac C."/>
            <person name="Salcher M."/>
            <person name="Ghai R."/>
            <person name="Kavagutti S V."/>
        </authorList>
    </citation>
    <scope>NUCLEOTIDE SEQUENCE</scope>
</reference>
<name>A0A6J7E001_9ZZZZ</name>
<keyword evidence="2" id="KW-0812">Transmembrane</keyword>
<feature type="transmembrane region" description="Helical" evidence="2">
    <location>
        <begin position="80"/>
        <end position="101"/>
    </location>
</feature>
<dbReference type="EMBL" id="CAFBLQ010000088">
    <property type="protein sequence ID" value="CAB4874134.1"/>
    <property type="molecule type" value="Genomic_DNA"/>
</dbReference>
<protein>
    <submittedName>
        <fullName evidence="3">Unannotated protein</fullName>
    </submittedName>
</protein>
<feature type="transmembrane region" description="Helical" evidence="2">
    <location>
        <begin position="41"/>
        <end position="68"/>
    </location>
</feature>